<dbReference type="EMBL" id="NOWC01000021">
    <property type="protein sequence ID" value="OZS73457.1"/>
    <property type="molecule type" value="Genomic_DNA"/>
</dbReference>
<comment type="caution">
    <text evidence="1">The sequence shown here is derived from an EMBL/GenBank/DDBJ whole genome shotgun (WGS) entry which is preliminary data.</text>
</comment>
<evidence type="ECO:0000313" key="2">
    <source>
        <dbReference type="Proteomes" id="UP000216001"/>
    </source>
</evidence>
<dbReference type="RefSeq" id="WP_094962199.1">
    <property type="nucleotide sequence ID" value="NZ_SHDD01000001.1"/>
</dbReference>
<name>A0A264VRL6_PRORE</name>
<proteinExistence type="predicted"/>
<sequence length="86" mass="9367">MFNFSHQLEGLSPVFNTVFAKRNVIVLTDAKRTIISTFMVAAMPTTISAIEGIGTAGSIKTFQLTTTAATNTGFKRRSFNDIHKSP</sequence>
<gene>
    <name evidence="1" type="ORF">CHI95_16215</name>
</gene>
<organism evidence="1 2">
    <name type="scientific">Providencia rettgeri</name>
    <dbReference type="NCBI Taxonomy" id="587"/>
    <lineage>
        <taxon>Bacteria</taxon>
        <taxon>Pseudomonadati</taxon>
        <taxon>Pseudomonadota</taxon>
        <taxon>Gammaproteobacteria</taxon>
        <taxon>Enterobacterales</taxon>
        <taxon>Morganellaceae</taxon>
        <taxon>Providencia</taxon>
    </lineage>
</organism>
<dbReference type="AlphaFoldDB" id="A0A264VRL6"/>
<reference evidence="1 2" key="1">
    <citation type="submission" date="2017-07" db="EMBL/GenBank/DDBJ databases">
        <title>blaIMP-27 on transferable plasmids in Proteus mirabilis and Providencia rettgeri.</title>
        <authorList>
            <person name="Potter R."/>
        </authorList>
    </citation>
    <scope>NUCLEOTIDE SEQUENCE [LARGE SCALE GENOMIC DNA]</scope>
    <source>
        <strain evidence="1 2">PR1</strain>
    </source>
</reference>
<evidence type="ECO:0000313" key="1">
    <source>
        <dbReference type="EMBL" id="OZS73457.1"/>
    </source>
</evidence>
<dbReference type="Proteomes" id="UP000216001">
    <property type="component" value="Unassembled WGS sequence"/>
</dbReference>
<accession>A0A264VRL6</accession>
<protein>
    <submittedName>
        <fullName evidence="1">Uncharacterized protein</fullName>
    </submittedName>
</protein>